<evidence type="ECO:0000259" key="10">
    <source>
        <dbReference type="PROSITE" id="PS52004"/>
    </source>
</evidence>
<feature type="non-terminal residue" evidence="12">
    <location>
        <position position="1"/>
    </location>
</feature>
<evidence type="ECO:0000313" key="13">
    <source>
        <dbReference type="Proteomes" id="UP000887013"/>
    </source>
</evidence>
<name>A0A8X6UTC4_NEPPI</name>
<feature type="region of interest" description="N-terminal hotdog fold" evidence="9">
    <location>
        <begin position="617"/>
        <end position="752"/>
    </location>
</feature>
<evidence type="ECO:0000259" key="11">
    <source>
        <dbReference type="PROSITE" id="PS52019"/>
    </source>
</evidence>
<gene>
    <name evidence="12" type="primary">FASN</name>
    <name evidence="12" type="ORF">NPIL_285121</name>
</gene>
<dbReference type="InterPro" id="IPR016035">
    <property type="entry name" value="Acyl_Trfase/lysoPLipase"/>
</dbReference>
<dbReference type="InterPro" id="IPR049552">
    <property type="entry name" value="PKS_DH_N"/>
</dbReference>
<dbReference type="SMART" id="SM00825">
    <property type="entry name" value="PKS_KS"/>
    <property type="match status" value="1"/>
</dbReference>
<dbReference type="SMART" id="SM00827">
    <property type="entry name" value="PKS_AT"/>
    <property type="match status" value="1"/>
</dbReference>
<evidence type="ECO:0000256" key="2">
    <source>
        <dbReference type="ARBA" id="ARBA00022516"/>
    </source>
</evidence>
<dbReference type="GO" id="GO:0016491">
    <property type="term" value="F:oxidoreductase activity"/>
    <property type="evidence" value="ECO:0007669"/>
    <property type="project" value="UniProtKB-KW"/>
</dbReference>
<dbReference type="Pfam" id="PF00698">
    <property type="entry name" value="Acyl_transf_1"/>
    <property type="match status" value="1"/>
</dbReference>
<feature type="domain" description="PKS/mFAS DH" evidence="11">
    <location>
        <begin position="617"/>
        <end position="803"/>
    </location>
</feature>
<sequence>KGYVRSEAIATLFVQKSDAARRKYATIIYIKTNIDGYKDKGIMFPSSEMQKRLLEEVYQECKLSPLKVSYVEAHGTGTVAGDPVELAAVADVFCPGREGPLWVGSVKSNMGHSEPVSGLCGVIKILISMENGVLPPNLHYYKPNPVIPALVSDQIKIPTDCTPWKADYAAASAFGLGGVNVHVVLKSNGDDTKRPQNSKILQLVLYNGRTQDSVRYLFEYLQICAKEQNTPGVLSREFFALLHKSVYSSCKLKPYRGYKLLVNDEEIAEIKKVENEKRPVWYLFNCTLNPEPDRANNLMKIKVFENSIKSSAEVLKPFGLDLIDLVTNQNKSENHLRSITSAYSMIVATQIALVEVLSAVGIVPGGLIGHGMGELLCGYVDGSFSAEQVVLAAYWTAKVLEESSLVDGAMVDIGINWSEAHKCCPKDIFPSRHLSEYYVSVSGPIKSVKAFEEKMRSENIFTKEIACQGYPLHCHNMYSYANTERLWKSLEKIMANPKPRSSRWISSSYKQSEWNNPSSKFADACYFVHNLVSPVLLHQALLQVPENAIIIEISQHHLPHYVQKGMTRDIEYIRVLEKDTDSTVSALSSIGRLYALGLNPDIEKLYPEVQFPVPKNTPMISPLIKWDHSRNWFVPRWDERLGSSEMIVDVDVGSEDSSEKYLLDHCVDGRILYPACGYLLLAWKALAEMVHKDYESLPVVFEDVAIHRATIVSKSGPIKFTVNFTYIGKRFEVSEGGSIVCTGRMYFPDETEKKSLSFYFQESDAKTLSLNANDIYKELKLRGYEYGPNFQGIIGSDMEGIFK</sequence>
<dbReference type="Pfam" id="PF21089">
    <property type="entry name" value="PKS_DH_N"/>
    <property type="match status" value="1"/>
</dbReference>
<dbReference type="Gene3D" id="3.30.70.3290">
    <property type="match status" value="1"/>
</dbReference>
<dbReference type="InterPro" id="IPR032821">
    <property type="entry name" value="PKS_assoc"/>
</dbReference>
<dbReference type="OrthoDB" id="6435015at2759"/>
<proteinExistence type="predicted"/>
<keyword evidence="7" id="KW-0275">Fatty acid biosynthesis</keyword>
<dbReference type="GO" id="GO:0006633">
    <property type="term" value="P:fatty acid biosynthetic process"/>
    <property type="evidence" value="ECO:0007669"/>
    <property type="project" value="UniProtKB-KW"/>
</dbReference>
<dbReference type="InterPro" id="IPR042104">
    <property type="entry name" value="PKS_dehydratase_sf"/>
</dbReference>
<dbReference type="Gene3D" id="3.40.47.10">
    <property type="match status" value="1"/>
</dbReference>
<protein>
    <submittedName>
        <fullName evidence="12">Fatty acid synthase</fullName>
    </submittedName>
</protein>
<dbReference type="Proteomes" id="UP000887013">
    <property type="component" value="Unassembled WGS sequence"/>
</dbReference>
<evidence type="ECO:0000256" key="7">
    <source>
        <dbReference type="ARBA" id="ARBA00023160"/>
    </source>
</evidence>
<evidence type="ECO:0000256" key="4">
    <source>
        <dbReference type="ARBA" id="ARBA00022857"/>
    </source>
</evidence>
<keyword evidence="2" id="KW-0444">Lipid biosynthesis</keyword>
<dbReference type="InterPro" id="IPR020841">
    <property type="entry name" value="PKS_Beta-ketoAc_synthase_dom"/>
</dbReference>
<keyword evidence="8" id="KW-0511">Multifunctional enzyme</keyword>
<feature type="domain" description="Ketosynthase family 3 (KS3)" evidence="10">
    <location>
        <begin position="1"/>
        <end position="187"/>
    </location>
</feature>
<keyword evidence="6" id="KW-0443">Lipid metabolism</keyword>
<evidence type="ECO:0000256" key="9">
    <source>
        <dbReference type="PROSITE-ProRule" id="PRU01363"/>
    </source>
</evidence>
<dbReference type="Pfam" id="PF02801">
    <property type="entry name" value="Ketoacyl-synt_C"/>
    <property type="match status" value="1"/>
</dbReference>
<reference evidence="12" key="1">
    <citation type="submission" date="2020-08" db="EMBL/GenBank/DDBJ databases">
        <title>Multicomponent nature underlies the extraordinary mechanical properties of spider dragline silk.</title>
        <authorList>
            <person name="Kono N."/>
            <person name="Nakamura H."/>
            <person name="Mori M."/>
            <person name="Yoshida Y."/>
            <person name="Ohtoshi R."/>
            <person name="Malay A.D."/>
            <person name="Moran D.A.P."/>
            <person name="Tomita M."/>
            <person name="Numata K."/>
            <person name="Arakawa K."/>
        </authorList>
    </citation>
    <scope>NUCLEOTIDE SEQUENCE</scope>
</reference>
<accession>A0A8X6UTC4</accession>
<dbReference type="InterPro" id="IPR014043">
    <property type="entry name" value="Acyl_transferase_dom"/>
</dbReference>
<dbReference type="InterPro" id="IPR049900">
    <property type="entry name" value="PKS_mFAS_DH"/>
</dbReference>
<dbReference type="CDD" id="cd00833">
    <property type="entry name" value="PKS"/>
    <property type="match status" value="1"/>
</dbReference>
<keyword evidence="4" id="KW-0521">NADP</keyword>
<dbReference type="EMBL" id="BMAW01036867">
    <property type="protein sequence ID" value="GFU46163.1"/>
    <property type="molecule type" value="Genomic_DNA"/>
</dbReference>
<dbReference type="PROSITE" id="PS52004">
    <property type="entry name" value="KS3_2"/>
    <property type="match status" value="1"/>
</dbReference>
<evidence type="ECO:0000256" key="3">
    <source>
        <dbReference type="ARBA" id="ARBA00022832"/>
    </source>
</evidence>
<keyword evidence="13" id="KW-1185">Reference proteome</keyword>
<keyword evidence="1" id="KW-0596">Phosphopantetheine</keyword>
<evidence type="ECO:0000313" key="12">
    <source>
        <dbReference type="EMBL" id="GFU46163.1"/>
    </source>
</evidence>
<evidence type="ECO:0000256" key="5">
    <source>
        <dbReference type="ARBA" id="ARBA00023002"/>
    </source>
</evidence>
<dbReference type="SUPFAM" id="SSF53901">
    <property type="entry name" value="Thiolase-like"/>
    <property type="match status" value="1"/>
</dbReference>
<dbReference type="Pfam" id="PF16197">
    <property type="entry name" value="KAsynt_C_assoc"/>
    <property type="match status" value="1"/>
</dbReference>
<evidence type="ECO:0000256" key="6">
    <source>
        <dbReference type="ARBA" id="ARBA00023098"/>
    </source>
</evidence>
<dbReference type="PANTHER" id="PTHR43775">
    <property type="entry name" value="FATTY ACID SYNTHASE"/>
    <property type="match status" value="1"/>
</dbReference>
<dbReference type="InterPro" id="IPR014031">
    <property type="entry name" value="Ketoacyl_synth_C"/>
</dbReference>
<dbReference type="Gene3D" id="3.10.129.110">
    <property type="entry name" value="Polyketide synthase dehydratase"/>
    <property type="match status" value="1"/>
</dbReference>
<keyword evidence="5" id="KW-0560">Oxidoreductase</keyword>
<dbReference type="AlphaFoldDB" id="A0A8X6UTC4"/>
<dbReference type="SUPFAM" id="SSF52151">
    <property type="entry name" value="FabD/lysophospholipase-like"/>
    <property type="match status" value="1"/>
</dbReference>
<evidence type="ECO:0000256" key="1">
    <source>
        <dbReference type="ARBA" id="ARBA00022450"/>
    </source>
</evidence>
<dbReference type="PANTHER" id="PTHR43775:SF7">
    <property type="entry name" value="FATTY ACID SYNTHASE"/>
    <property type="match status" value="1"/>
</dbReference>
<dbReference type="GO" id="GO:0004312">
    <property type="term" value="F:fatty acid synthase activity"/>
    <property type="evidence" value="ECO:0007669"/>
    <property type="project" value="TreeGrafter"/>
</dbReference>
<organism evidence="12 13">
    <name type="scientific">Nephila pilipes</name>
    <name type="common">Giant wood spider</name>
    <name type="synonym">Nephila maculata</name>
    <dbReference type="NCBI Taxonomy" id="299642"/>
    <lineage>
        <taxon>Eukaryota</taxon>
        <taxon>Metazoa</taxon>
        <taxon>Ecdysozoa</taxon>
        <taxon>Arthropoda</taxon>
        <taxon>Chelicerata</taxon>
        <taxon>Arachnida</taxon>
        <taxon>Araneae</taxon>
        <taxon>Araneomorphae</taxon>
        <taxon>Entelegynae</taxon>
        <taxon>Araneoidea</taxon>
        <taxon>Nephilidae</taxon>
        <taxon>Nephila</taxon>
    </lineage>
</organism>
<comment type="caution">
    <text evidence="9">Lacks conserved residue(s) required for the propagation of feature annotation.</text>
</comment>
<dbReference type="InterPro" id="IPR016039">
    <property type="entry name" value="Thiolase-like"/>
</dbReference>
<feature type="region of interest" description="C-terminal hotdog fold" evidence="9">
    <location>
        <begin position="767"/>
        <end position="803"/>
    </location>
</feature>
<dbReference type="InterPro" id="IPR050091">
    <property type="entry name" value="PKS_NRPS_Biosynth_Enz"/>
</dbReference>
<dbReference type="InterPro" id="IPR001227">
    <property type="entry name" value="Ac_transferase_dom_sf"/>
</dbReference>
<comment type="caution">
    <text evidence="12">The sequence shown here is derived from an EMBL/GenBank/DDBJ whole genome shotgun (WGS) entry which is preliminary data.</text>
</comment>
<dbReference type="Gene3D" id="3.40.366.10">
    <property type="entry name" value="Malonyl-Coenzyme A Acyl Carrier Protein, domain 2"/>
    <property type="match status" value="1"/>
</dbReference>
<dbReference type="PROSITE" id="PS52019">
    <property type="entry name" value="PKS_MFAS_DH"/>
    <property type="match status" value="1"/>
</dbReference>
<keyword evidence="3" id="KW-0276">Fatty acid metabolism</keyword>
<evidence type="ECO:0000256" key="8">
    <source>
        <dbReference type="ARBA" id="ARBA00023268"/>
    </source>
</evidence>